<keyword evidence="8" id="KW-1185">Reference proteome</keyword>
<evidence type="ECO:0000256" key="5">
    <source>
        <dbReference type="SAM" id="SignalP"/>
    </source>
</evidence>
<name>A0A254MZ51_9BURK</name>
<keyword evidence="5" id="KW-0732">Signal</keyword>
<dbReference type="GO" id="GO:0046872">
    <property type="term" value="F:metal ion binding"/>
    <property type="evidence" value="ECO:0007669"/>
    <property type="project" value="UniProtKB-KW"/>
</dbReference>
<dbReference type="PANTHER" id="PTHR35008">
    <property type="entry name" value="BLL4482 PROTEIN-RELATED"/>
    <property type="match status" value="1"/>
</dbReference>
<dbReference type="Gene3D" id="1.10.760.10">
    <property type="entry name" value="Cytochrome c-like domain"/>
    <property type="match status" value="1"/>
</dbReference>
<reference evidence="7 8" key="1">
    <citation type="journal article" date="2007" name="Int. J. Syst. Evol. Microbiol.">
        <title>Description of Pelomonas aquatica sp. nov. and Pelomonas puraquae sp. nov., isolated from industrial and haemodialysis water.</title>
        <authorList>
            <person name="Gomila M."/>
            <person name="Bowien B."/>
            <person name="Falsen E."/>
            <person name="Moore E.R."/>
            <person name="Lalucat J."/>
        </authorList>
    </citation>
    <scope>NUCLEOTIDE SEQUENCE [LARGE SCALE GENOMIC DNA]</scope>
    <source>
        <strain evidence="7 8">CCUG 52769</strain>
    </source>
</reference>
<evidence type="ECO:0000256" key="3">
    <source>
        <dbReference type="ARBA" id="ARBA00023004"/>
    </source>
</evidence>
<gene>
    <name evidence="7" type="ORF">CDO81_24510</name>
</gene>
<keyword evidence="1 4" id="KW-0349">Heme</keyword>
<dbReference type="AlphaFoldDB" id="A0A254MZ51"/>
<dbReference type="Pfam" id="PF00034">
    <property type="entry name" value="Cytochrom_C"/>
    <property type="match status" value="1"/>
</dbReference>
<proteinExistence type="predicted"/>
<comment type="caution">
    <text evidence="7">The sequence shown here is derived from an EMBL/GenBank/DDBJ whole genome shotgun (WGS) entry which is preliminary data.</text>
</comment>
<organism evidence="7 8">
    <name type="scientific">Roseateles puraquae</name>
    <dbReference type="NCBI Taxonomy" id="431059"/>
    <lineage>
        <taxon>Bacteria</taxon>
        <taxon>Pseudomonadati</taxon>
        <taxon>Pseudomonadota</taxon>
        <taxon>Betaproteobacteria</taxon>
        <taxon>Burkholderiales</taxon>
        <taxon>Sphaerotilaceae</taxon>
        <taxon>Roseateles</taxon>
    </lineage>
</organism>
<accession>A0A254MZ51</accession>
<sequence length="174" mass="18673">MKAILPLLILVAATAQASDRIERGRYLVNTSGCADCHTPLKMGANGPEPDMARHLSGHPQGFTVTAPATPPGEPWMVLIAQTGTAYSGPWGVSFSANLTSDPDTGLGRWSESDFVQTIRTGRHLGRGRPVLPPMPIPVYNHMTDDDLKAVFAYLQTLPPTRNKVPDPLPPAGVR</sequence>
<dbReference type="InterPro" id="IPR036909">
    <property type="entry name" value="Cyt_c-like_dom_sf"/>
</dbReference>
<dbReference type="OrthoDB" id="9811281at2"/>
<evidence type="ECO:0000256" key="2">
    <source>
        <dbReference type="ARBA" id="ARBA00022723"/>
    </source>
</evidence>
<protein>
    <submittedName>
        <fullName evidence="7">Diheme cytochrome c-553</fullName>
    </submittedName>
</protein>
<dbReference type="Proteomes" id="UP000197446">
    <property type="component" value="Unassembled WGS sequence"/>
</dbReference>
<feature type="chain" id="PRO_5012310017" evidence="5">
    <location>
        <begin position="18"/>
        <end position="174"/>
    </location>
</feature>
<dbReference type="GO" id="GO:0020037">
    <property type="term" value="F:heme binding"/>
    <property type="evidence" value="ECO:0007669"/>
    <property type="project" value="InterPro"/>
</dbReference>
<dbReference type="SUPFAM" id="SSF46626">
    <property type="entry name" value="Cytochrome c"/>
    <property type="match status" value="1"/>
</dbReference>
<keyword evidence="2 4" id="KW-0479">Metal-binding</keyword>
<dbReference type="PROSITE" id="PS51007">
    <property type="entry name" value="CYTC"/>
    <property type="match status" value="1"/>
</dbReference>
<dbReference type="InterPro" id="IPR009056">
    <property type="entry name" value="Cyt_c-like_dom"/>
</dbReference>
<dbReference type="GO" id="GO:0009055">
    <property type="term" value="F:electron transfer activity"/>
    <property type="evidence" value="ECO:0007669"/>
    <property type="project" value="InterPro"/>
</dbReference>
<dbReference type="PANTHER" id="PTHR35008:SF4">
    <property type="entry name" value="BLL4482 PROTEIN"/>
    <property type="match status" value="1"/>
</dbReference>
<keyword evidence="3 4" id="KW-0408">Iron</keyword>
<dbReference type="InterPro" id="IPR051459">
    <property type="entry name" value="Cytochrome_c-type_DH"/>
</dbReference>
<feature type="domain" description="Cytochrome c" evidence="6">
    <location>
        <begin position="19"/>
        <end position="158"/>
    </location>
</feature>
<evidence type="ECO:0000256" key="4">
    <source>
        <dbReference type="PROSITE-ProRule" id="PRU00433"/>
    </source>
</evidence>
<dbReference type="EMBL" id="NISI01000016">
    <property type="protein sequence ID" value="OWR00659.1"/>
    <property type="molecule type" value="Genomic_DNA"/>
</dbReference>
<evidence type="ECO:0000256" key="1">
    <source>
        <dbReference type="ARBA" id="ARBA00022617"/>
    </source>
</evidence>
<evidence type="ECO:0000313" key="7">
    <source>
        <dbReference type="EMBL" id="OWR00659.1"/>
    </source>
</evidence>
<evidence type="ECO:0000259" key="6">
    <source>
        <dbReference type="PROSITE" id="PS51007"/>
    </source>
</evidence>
<feature type="signal peptide" evidence="5">
    <location>
        <begin position="1"/>
        <end position="17"/>
    </location>
</feature>
<evidence type="ECO:0000313" key="8">
    <source>
        <dbReference type="Proteomes" id="UP000197446"/>
    </source>
</evidence>
<dbReference type="RefSeq" id="WP_088485886.1">
    <property type="nucleotide sequence ID" value="NZ_NISI01000016.1"/>
</dbReference>